<accession>A0A6J5P093</accession>
<feature type="region of interest" description="Disordered" evidence="1">
    <location>
        <begin position="595"/>
        <end position="623"/>
    </location>
</feature>
<name>A0A6J5P093_9CAUD</name>
<dbReference type="EMBL" id="LR796770">
    <property type="protein sequence ID" value="CAB4165340.1"/>
    <property type="molecule type" value="Genomic_DNA"/>
</dbReference>
<dbReference type="EMBL" id="LR797475">
    <property type="protein sequence ID" value="CAB4218539.1"/>
    <property type="molecule type" value="Genomic_DNA"/>
</dbReference>
<organism evidence="2">
    <name type="scientific">uncultured Caudovirales phage</name>
    <dbReference type="NCBI Taxonomy" id="2100421"/>
    <lineage>
        <taxon>Viruses</taxon>
        <taxon>Duplodnaviria</taxon>
        <taxon>Heunggongvirae</taxon>
        <taxon>Uroviricota</taxon>
        <taxon>Caudoviricetes</taxon>
        <taxon>Peduoviridae</taxon>
        <taxon>Maltschvirus</taxon>
        <taxon>Maltschvirus maltsch</taxon>
    </lineage>
</organism>
<protein>
    <submittedName>
        <fullName evidence="2">Uncharacterized protein</fullName>
    </submittedName>
</protein>
<sequence>MAMPKLSDYLLENPLYSYGQKAGQQGMQTTPVQSWQEGLARMLQGGLGGLSAAVGMSNAKEEQNLDQKALASAMQLYSTDSAGARAALASRPNLSETAAALMMQDAGLQKQIDFEKAKQKIEREGQREDAAMWGFGPGASSGGGGGGAAPTVGGVGTPQGFQNNIGNIRTSGAAWPGKGEPYKGFETFATPEAGAGAMFSNLQAYIKQNPGVTVAQAIAKWAPPNENATGAYIQRVAEETGINPGLPLAEVVKNPVDAARIMTAMGSVEKGGIPKGFTPDTFVQAATPGFAPPPQAPQGVAAPGQPGPVAAPPTSETINFQGIEIPRAALAGAFQITDRKERQKRISEIVNDALKFQREGAPVERVRQPDGTEKIVPRPQAAGMVAAQNVGPPGTKEGDVDVLMTGDPSTPEYAAAYDRQAMPQQSSTGQLMYPPMDAYRKPERGAGRVKIEDTPASRFKMSGDLANDFNQLKPVKDYREVVPIFQSMQETAGRNDRVSDLNLVYGLAKLMDPTSVVREGEQIMVRNAQGLPDWLRGMINGANGGSTFVPEQRARIMREAESRVNAYKGQYDGIAQQFKDRAERHGLDWRDVLTTPTASAPSAPQAAPAPATRRFNPQTGRIE</sequence>
<proteinExistence type="predicted"/>
<evidence type="ECO:0000313" key="3">
    <source>
        <dbReference type="EMBL" id="CAB4218539.1"/>
    </source>
</evidence>
<feature type="compositionally biased region" description="Low complexity" evidence="1">
    <location>
        <begin position="595"/>
        <end position="612"/>
    </location>
</feature>
<evidence type="ECO:0000313" key="2">
    <source>
        <dbReference type="EMBL" id="CAB4165340.1"/>
    </source>
</evidence>
<evidence type="ECO:0000256" key="1">
    <source>
        <dbReference type="SAM" id="MobiDB-lite"/>
    </source>
</evidence>
<reference evidence="2" key="1">
    <citation type="submission" date="2020-04" db="EMBL/GenBank/DDBJ databases">
        <authorList>
            <person name="Chiriac C."/>
            <person name="Salcher M."/>
            <person name="Ghai R."/>
            <person name="Kavagutti S V."/>
        </authorList>
    </citation>
    <scope>NUCLEOTIDE SEQUENCE</scope>
</reference>
<feature type="region of interest" description="Disordered" evidence="1">
    <location>
        <begin position="290"/>
        <end position="309"/>
    </location>
</feature>
<gene>
    <name evidence="3" type="ORF">UFOVP1603_38</name>
    <name evidence="2" type="ORF">UFOVP833_50</name>
</gene>